<dbReference type="SUPFAM" id="SSF48439">
    <property type="entry name" value="Protein prenylyltransferase"/>
    <property type="match status" value="1"/>
</dbReference>
<keyword evidence="6" id="KW-1185">Reference proteome</keyword>
<evidence type="ECO:0000256" key="4">
    <source>
        <dbReference type="ARBA" id="ARBA00022737"/>
    </source>
</evidence>
<dbReference type="AlphaFoldDB" id="A0A1Y1ZLQ3"/>
<dbReference type="Proteomes" id="UP000193144">
    <property type="component" value="Unassembled WGS sequence"/>
</dbReference>
<dbReference type="PANTHER" id="PTHR11129">
    <property type="entry name" value="PROTEIN FARNESYLTRANSFERASE ALPHA SUBUNIT/RAB GERANYLGERANYL TRANSFERASE ALPHA SUBUNIT"/>
    <property type="match status" value="1"/>
</dbReference>
<keyword evidence="4" id="KW-0677">Repeat</keyword>
<dbReference type="GO" id="GO:0005737">
    <property type="term" value="C:cytoplasm"/>
    <property type="evidence" value="ECO:0007669"/>
    <property type="project" value="TreeGrafter"/>
</dbReference>
<dbReference type="OrthoDB" id="5358702at2759"/>
<proteinExistence type="inferred from homology"/>
<gene>
    <name evidence="5" type="ORF">BCR34DRAFT_484567</name>
</gene>
<evidence type="ECO:0000313" key="6">
    <source>
        <dbReference type="Proteomes" id="UP000193144"/>
    </source>
</evidence>
<evidence type="ECO:0008006" key="7">
    <source>
        <dbReference type="Google" id="ProtNLM"/>
    </source>
</evidence>
<dbReference type="PANTHER" id="PTHR11129:SF3">
    <property type="entry name" value="PROTEIN PRENYLTRANSFERASE ALPHA SUBUNIT REPEAT-CONTAINING PROTEIN 1"/>
    <property type="match status" value="1"/>
</dbReference>
<dbReference type="GO" id="GO:0008318">
    <property type="term" value="F:protein prenyltransferase activity"/>
    <property type="evidence" value="ECO:0007669"/>
    <property type="project" value="InterPro"/>
</dbReference>
<accession>A0A1Y1ZLQ3</accession>
<comment type="caution">
    <text evidence="5">The sequence shown here is derived from an EMBL/GenBank/DDBJ whole genome shotgun (WGS) entry which is preliminary data.</text>
</comment>
<comment type="similarity">
    <text evidence="1">Belongs to the protein prenyltransferase subunit alpha family.</text>
</comment>
<dbReference type="InterPro" id="IPR002088">
    <property type="entry name" value="Prenyl_trans_a"/>
</dbReference>
<evidence type="ECO:0000313" key="5">
    <source>
        <dbReference type="EMBL" id="ORY11168.1"/>
    </source>
</evidence>
<dbReference type="EMBL" id="MCFA01000064">
    <property type="protein sequence ID" value="ORY11168.1"/>
    <property type="molecule type" value="Genomic_DNA"/>
</dbReference>
<name>A0A1Y1ZLQ3_9PLEO</name>
<evidence type="ECO:0000256" key="1">
    <source>
        <dbReference type="ARBA" id="ARBA00006734"/>
    </source>
</evidence>
<dbReference type="Pfam" id="PF01239">
    <property type="entry name" value="PPTA"/>
    <property type="match status" value="1"/>
</dbReference>
<reference evidence="5 6" key="1">
    <citation type="submission" date="2016-07" db="EMBL/GenBank/DDBJ databases">
        <title>Pervasive Adenine N6-methylation of Active Genes in Fungi.</title>
        <authorList>
            <consortium name="DOE Joint Genome Institute"/>
            <person name="Mondo S.J."/>
            <person name="Dannebaum R.O."/>
            <person name="Kuo R.C."/>
            <person name="Labutti K."/>
            <person name="Haridas S."/>
            <person name="Kuo A."/>
            <person name="Salamov A."/>
            <person name="Ahrendt S.R."/>
            <person name="Lipzen A."/>
            <person name="Sullivan W."/>
            <person name="Andreopoulos W.B."/>
            <person name="Clum A."/>
            <person name="Lindquist E."/>
            <person name="Daum C."/>
            <person name="Ramamoorthy G.K."/>
            <person name="Gryganskyi A."/>
            <person name="Culley D."/>
            <person name="Magnuson J.K."/>
            <person name="James T.Y."/>
            <person name="O'Malley M.A."/>
            <person name="Stajich J.E."/>
            <person name="Spatafora J.W."/>
            <person name="Visel A."/>
            <person name="Grigoriev I.V."/>
        </authorList>
    </citation>
    <scope>NUCLEOTIDE SEQUENCE [LARGE SCALE GENOMIC DNA]</scope>
    <source>
        <strain evidence="5 6">CBS 115471</strain>
    </source>
</reference>
<organism evidence="5 6">
    <name type="scientific">Clohesyomyces aquaticus</name>
    <dbReference type="NCBI Taxonomy" id="1231657"/>
    <lineage>
        <taxon>Eukaryota</taxon>
        <taxon>Fungi</taxon>
        <taxon>Dikarya</taxon>
        <taxon>Ascomycota</taxon>
        <taxon>Pezizomycotina</taxon>
        <taxon>Dothideomycetes</taxon>
        <taxon>Pleosporomycetidae</taxon>
        <taxon>Pleosporales</taxon>
        <taxon>Lindgomycetaceae</taxon>
        <taxon>Clohesyomyces</taxon>
    </lineage>
</organism>
<keyword evidence="2" id="KW-0637">Prenyltransferase</keyword>
<dbReference type="Gene3D" id="1.25.40.120">
    <property type="entry name" value="Protein prenylyltransferase"/>
    <property type="match status" value="1"/>
</dbReference>
<evidence type="ECO:0000256" key="3">
    <source>
        <dbReference type="ARBA" id="ARBA00022679"/>
    </source>
</evidence>
<protein>
    <recommendedName>
        <fullName evidence="7">Protein prenylyltransferase</fullName>
    </recommendedName>
</protein>
<sequence length="356" mass="41131">MSIETRAPPWADRQDQAYEALNDYLTQHQDEVIDISVLPPGIPFDPDRLILHEGSILGVPKTVLVSAFLQAKRMFEQNQALETTRIILLFDPEYLTAANFRKRKVLEQKEGKSCAGLEGFKQVLDRETAFLNSILTSPLFRQSKSPTLWHHRSWLLDLSLPIHITEDSPEAVLSFTRAELDAVLKAGEQHPKNYYAWQYARTLFNKLGSMFVDEAKHSWKSSYHAFLTTSALLVKAWCCKHVSDTSGLSFLLFLLPSLDSIARRRRIVKDILEYTVKLQLEQESLWTFLRTALADTLLEAERDPLIQQLSKYQSEMIIKQRTGDDQPRVTDALKWIEIYKKLLQWPSPEDRETKEK</sequence>
<evidence type="ECO:0000256" key="2">
    <source>
        <dbReference type="ARBA" id="ARBA00022602"/>
    </source>
</evidence>
<keyword evidence="3" id="KW-0808">Transferase</keyword>